<dbReference type="RefSeq" id="WP_185978804.1">
    <property type="nucleotide sequence ID" value="NZ_JACBGI020000023.1"/>
</dbReference>
<feature type="transmembrane region" description="Helical" evidence="1">
    <location>
        <begin position="9"/>
        <end position="29"/>
    </location>
</feature>
<evidence type="ECO:0000256" key="1">
    <source>
        <dbReference type="SAM" id="Phobius"/>
    </source>
</evidence>
<dbReference type="SMART" id="SM00858">
    <property type="entry name" value="SAF"/>
    <property type="match status" value="1"/>
</dbReference>
<organism evidence="3 4">
    <name type="scientific">Thiomicrorhabdus heinhorstiae</name>
    <dbReference type="NCBI Taxonomy" id="2748010"/>
    <lineage>
        <taxon>Bacteria</taxon>
        <taxon>Pseudomonadati</taxon>
        <taxon>Pseudomonadota</taxon>
        <taxon>Gammaproteobacteria</taxon>
        <taxon>Thiotrichales</taxon>
        <taxon>Piscirickettsiaceae</taxon>
        <taxon>Thiomicrorhabdus</taxon>
    </lineage>
</organism>
<comment type="caution">
    <text evidence="3">The sequence shown here is derived from an EMBL/GenBank/DDBJ whole genome shotgun (WGS) entry which is preliminary data.</text>
</comment>
<keyword evidence="1" id="KW-1133">Transmembrane helix</keyword>
<dbReference type="Proteomes" id="UP001193680">
    <property type="component" value="Unassembled WGS sequence"/>
</dbReference>
<dbReference type="NCBIfam" id="TIGR03177">
    <property type="entry name" value="pilus_cpaB"/>
    <property type="match status" value="1"/>
</dbReference>
<protein>
    <submittedName>
        <fullName evidence="3">Flp pilus assembly protein CpaB</fullName>
    </submittedName>
</protein>
<dbReference type="Pfam" id="PF08666">
    <property type="entry name" value="SAF"/>
    <property type="match status" value="1"/>
</dbReference>
<keyword evidence="4" id="KW-1185">Reference proteome</keyword>
<dbReference type="InterPro" id="IPR017592">
    <property type="entry name" value="Pilus_assmbl_Flp-typ_CpaB"/>
</dbReference>
<name>A0ABS0BYZ6_9GAMM</name>
<gene>
    <name evidence="3" type="primary">cpaB</name>
    <name evidence="3" type="ORF">H8792_009940</name>
</gene>
<evidence type="ECO:0000313" key="4">
    <source>
        <dbReference type="Proteomes" id="UP001193680"/>
    </source>
</evidence>
<sequence>MKILRSDFILYGIAALAAILAVMLVYGYVEKRVSEAESKEIIKTVTVVEKPELLPIVAVNRDILRGERLSEADLTVLRVPKEGIEVSGSFQDAKQAVGHVAQQAMFKGEWVLKSKIGTQNPDEKDIQDSSEVEALLTKGMRAMRIPVSAESGLLGILNPGDHVDVISVFEVQSGSQKKVISRNILQNVEVLTVGRFNRVGKQDDVDKKTNTEMAEKVSMVTLNVDVKQAESLALAMNVGKVHLALRSAADAKIVNSRGVDIREMQTSTIKDPLNDAGDKVVQKVPYRSRQETIEVLQGDQVEKVVVR</sequence>
<keyword evidence="1" id="KW-0812">Transmembrane</keyword>
<keyword evidence="1" id="KW-0472">Membrane</keyword>
<dbReference type="InterPro" id="IPR013974">
    <property type="entry name" value="SAF"/>
</dbReference>
<dbReference type="InterPro" id="IPR031571">
    <property type="entry name" value="RcpC_dom"/>
</dbReference>
<accession>A0ABS0BYZ6</accession>
<feature type="domain" description="SAF" evidence="2">
    <location>
        <begin position="54"/>
        <end position="117"/>
    </location>
</feature>
<evidence type="ECO:0000259" key="2">
    <source>
        <dbReference type="SMART" id="SM00858"/>
    </source>
</evidence>
<dbReference type="CDD" id="cd11614">
    <property type="entry name" value="SAF_CpaB_FlgA_like"/>
    <property type="match status" value="1"/>
</dbReference>
<dbReference type="EMBL" id="JACBGI020000023">
    <property type="protein sequence ID" value="MBF6058659.1"/>
    <property type="molecule type" value="Genomic_DNA"/>
</dbReference>
<dbReference type="Pfam" id="PF16976">
    <property type="entry name" value="RcpC"/>
    <property type="match status" value="1"/>
</dbReference>
<proteinExistence type="predicted"/>
<reference evidence="3 4" key="1">
    <citation type="submission" date="2020-11" db="EMBL/GenBank/DDBJ databases">
        <title>Sulfur oxidizing isolate from Hospital Hole Sinkhole.</title>
        <authorList>
            <person name="Scott K.M."/>
        </authorList>
    </citation>
    <scope>NUCLEOTIDE SEQUENCE [LARGE SCALE GENOMIC DNA]</scope>
    <source>
        <strain evidence="3 4">HH1</strain>
    </source>
</reference>
<evidence type="ECO:0000313" key="3">
    <source>
        <dbReference type="EMBL" id="MBF6058659.1"/>
    </source>
</evidence>